<dbReference type="AlphaFoldDB" id="A0A523UUH9"/>
<dbReference type="InterPro" id="IPR003832">
    <property type="entry name" value="DUF212"/>
</dbReference>
<feature type="transmembrane region" description="Helical" evidence="1">
    <location>
        <begin position="12"/>
        <end position="31"/>
    </location>
</feature>
<protein>
    <submittedName>
        <fullName evidence="2">Divergent PAP2 family protein</fullName>
    </submittedName>
</protein>
<keyword evidence="1" id="KW-0472">Membrane</keyword>
<organism evidence="2 3">
    <name type="scientific">candidate division TA06 bacterium</name>
    <dbReference type="NCBI Taxonomy" id="2250710"/>
    <lineage>
        <taxon>Bacteria</taxon>
        <taxon>Bacteria division TA06</taxon>
    </lineage>
</organism>
<dbReference type="Proteomes" id="UP000315525">
    <property type="component" value="Unassembled WGS sequence"/>
</dbReference>
<evidence type="ECO:0000313" key="3">
    <source>
        <dbReference type="Proteomes" id="UP000315525"/>
    </source>
</evidence>
<comment type="caution">
    <text evidence="2">The sequence shown here is derived from an EMBL/GenBank/DDBJ whole genome shotgun (WGS) entry which is preliminary data.</text>
</comment>
<dbReference type="EMBL" id="SOJN01000063">
    <property type="protein sequence ID" value="TET46192.1"/>
    <property type="molecule type" value="Genomic_DNA"/>
</dbReference>
<dbReference type="PANTHER" id="PTHR31446:SF29">
    <property type="entry name" value="ACID PHOSPHATASE_VANADIUM-DEPENDENT HALOPEROXIDASE-RELATED PROTEIN"/>
    <property type="match status" value="1"/>
</dbReference>
<name>A0A523UUH9_UNCT6</name>
<proteinExistence type="predicted"/>
<accession>A0A523UUH9</accession>
<dbReference type="Pfam" id="PF02681">
    <property type="entry name" value="DUF212"/>
    <property type="match status" value="1"/>
</dbReference>
<evidence type="ECO:0000313" key="2">
    <source>
        <dbReference type="EMBL" id="TET46192.1"/>
    </source>
</evidence>
<dbReference type="PANTHER" id="PTHR31446">
    <property type="entry name" value="ACID PHOSPHATASE/VANADIUM-DEPENDENT HALOPEROXIDASE-RELATED PROTEIN"/>
    <property type="match status" value="1"/>
</dbReference>
<keyword evidence="1" id="KW-1133">Transmembrane helix</keyword>
<evidence type="ECO:0000256" key="1">
    <source>
        <dbReference type="SAM" id="Phobius"/>
    </source>
</evidence>
<sequence length="146" mass="16015">MLAFYDQYRAIILPIVCGLVAQLSKVVSFYIRERRINLKRMTEPGGMPSSHSAAIVALCTVVGFENGINSTVFAVTFLLSLVIMYEAAGVRRAAGEQAEVLNRIVDEFFRDRKVSEGKVKQLLGHTPFEVLAGAAIGFIAGFLFGR</sequence>
<reference evidence="2 3" key="1">
    <citation type="submission" date="2019-03" db="EMBL/GenBank/DDBJ databases">
        <title>Metabolic potential of uncultured bacteria and archaea associated with petroleum seepage in deep-sea sediments.</title>
        <authorList>
            <person name="Dong X."/>
            <person name="Hubert C."/>
        </authorList>
    </citation>
    <scope>NUCLEOTIDE SEQUENCE [LARGE SCALE GENOMIC DNA]</scope>
    <source>
        <strain evidence="2">E44_bin18</strain>
    </source>
</reference>
<gene>
    <name evidence="2" type="ORF">E3J62_04950</name>
</gene>
<feature type="transmembrane region" description="Helical" evidence="1">
    <location>
        <begin position="122"/>
        <end position="144"/>
    </location>
</feature>
<keyword evidence="1" id="KW-0812">Transmembrane</keyword>